<protein>
    <submittedName>
        <fullName evidence="2">PAI2-like protein</fullName>
    </submittedName>
</protein>
<dbReference type="InterPro" id="IPR012349">
    <property type="entry name" value="Split_barrel_FMN-bd"/>
</dbReference>
<dbReference type="Gene3D" id="2.30.110.10">
    <property type="entry name" value="Electron Transport, Fmn-binding Protein, Chain A"/>
    <property type="match status" value="1"/>
</dbReference>
<feature type="compositionally biased region" description="Basic and acidic residues" evidence="1">
    <location>
        <begin position="203"/>
        <end position="212"/>
    </location>
</feature>
<dbReference type="SUPFAM" id="SSF50475">
    <property type="entry name" value="FMN-binding split barrel"/>
    <property type="match status" value="1"/>
</dbReference>
<name>M9RPP0_9RHOB</name>
<keyword evidence="3" id="KW-1185">Reference proteome</keyword>
<evidence type="ECO:0000256" key="1">
    <source>
        <dbReference type="SAM" id="MobiDB-lite"/>
    </source>
</evidence>
<dbReference type="eggNOG" id="COG2808">
    <property type="taxonomic scope" value="Bacteria"/>
</dbReference>
<sequence>MHPNPIFRKTTDARSLAFVRERAFGQITAIGPDGLLAAHVPALLSEDAQTLDLHLVRSNPIARALADPLDVLLTVTGPDGYVSPDWYGVEDQVPTWNYVAVEIRGTLEMLSQDNMRDVLDRQTAHFEDQFPKPQWTAAKMTPVVLEKMMRQIVPCRLTITDMQSTFKLSQNKPDDVRQRAPDAMAQSRNGMETTALAVLMRDPPNDDPKEAP</sequence>
<dbReference type="KEGG" id="oar:OA238_c47230"/>
<gene>
    <name evidence="2" type="ORF">OA238_c47230</name>
</gene>
<dbReference type="PIRSF" id="PIRSF010372">
    <property type="entry name" value="PaiB"/>
    <property type="match status" value="1"/>
</dbReference>
<dbReference type="PANTHER" id="PTHR35802">
    <property type="entry name" value="PROTEASE SYNTHASE AND SPORULATION PROTEIN PAI 2"/>
    <property type="match status" value="1"/>
</dbReference>
<reference evidence="2 3" key="1">
    <citation type="journal article" date="2013" name="PLoS ONE">
        <title>Poles Apart: Arctic and Antarctic Octadecabacter strains Share High Genome Plasticity and a New Type of Xanthorhodopsin.</title>
        <authorList>
            <person name="Vollmers J."/>
            <person name="Voget S."/>
            <person name="Dietrich S."/>
            <person name="Gollnow K."/>
            <person name="Smits M."/>
            <person name="Meyer K."/>
            <person name="Brinkhoff T."/>
            <person name="Simon M."/>
            <person name="Daniel R."/>
        </authorList>
    </citation>
    <scope>NUCLEOTIDE SEQUENCE [LARGE SCALE GENOMIC DNA]</scope>
    <source>
        <strain evidence="2 3">238</strain>
    </source>
</reference>
<organism evidence="2 3">
    <name type="scientific">Octadecabacter arcticus 238</name>
    <dbReference type="NCBI Taxonomy" id="391616"/>
    <lineage>
        <taxon>Bacteria</taxon>
        <taxon>Pseudomonadati</taxon>
        <taxon>Pseudomonadota</taxon>
        <taxon>Alphaproteobacteria</taxon>
        <taxon>Rhodobacterales</taxon>
        <taxon>Roseobacteraceae</taxon>
        <taxon>Octadecabacter</taxon>
    </lineage>
</organism>
<dbReference type="EMBL" id="CP003742">
    <property type="protein sequence ID" value="AGI74564.1"/>
    <property type="molecule type" value="Genomic_DNA"/>
</dbReference>
<evidence type="ECO:0000313" key="3">
    <source>
        <dbReference type="Proteomes" id="UP000004688"/>
    </source>
</evidence>
<dbReference type="Proteomes" id="UP000004688">
    <property type="component" value="Chromosome"/>
</dbReference>
<dbReference type="InterPro" id="IPR007396">
    <property type="entry name" value="TR_PAI2-type"/>
</dbReference>
<feature type="region of interest" description="Disordered" evidence="1">
    <location>
        <begin position="183"/>
        <end position="212"/>
    </location>
</feature>
<dbReference type="RefSeq" id="WP_015497486.1">
    <property type="nucleotide sequence ID" value="NC_020908.1"/>
</dbReference>
<evidence type="ECO:0000313" key="2">
    <source>
        <dbReference type="EMBL" id="AGI74564.1"/>
    </source>
</evidence>
<dbReference type="PANTHER" id="PTHR35802:SF1">
    <property type="entry name" value="PROTEASE SYNTHASE AND SPORULATION PROTEIN PAI 2"/>
    <property type="match status" value="1"/>
</dbReference>
<accession>M9RPP0</accession>
<dbReference type="Pfam" id="PF04299">
    <property type="entry name" value="FMN_bind_2"/>
    <property type="match status" value="1"/>
</dbReference>
<dbReference type="AlphaFoldDB" id="M9RPP0"/>
<dbReference type="HOGENOM" id="CLU_065853_3_0_5"/>
<proteinExistence type="predicted"/>
<dbReference type="OrthoDB" id="9794948at2"/>
<dbReference type="STRING" id="391616.OA238_c47230"/>